<dbReference type="AlphaFoldDB" id="A0A939DL20"/>
<evidence type="ECO:0000256" key="2">
    <source>
        <dbReference type="SAM" id="Phobius"/>
    </source>
</evidence>
<dbReference type="EMBL" id="JAFKCV010000002">
    <property type="protein sequence ID" value="MBN7824262.1"/>
    <property type="molecule type" value="Genomic_DNA"/>
</dbReference>
<dbReference type="PIRSF" id="PIRSF016789">
    <property type="entry name" value="DUF454"/>
    <property type="match status" value="1"/>
</dbReference>
<reference evidence="3" key="1">
    <citation type="submission" date="2021-03" db="EMBL/GenBank/DDBJ databases">
        <title>novel species isolated from a fishpond in China.</title>
        <authorList>
            <person name="Lu H."/>
            <person name="Cai Z."/>
        </authorList>
    </citation>
    <scope>NUCLEOTIDE SEQUENCE</scope>
    <source>
        <strain evidence="3">JCM 30855</strain>
    </source>
</reference>
<feature type="transmembrane region" description="Helical" evidence="2">
    <location>
        <begin position="76"/>
        <end position="93"/>
    </location>
</feature>
<gene>
    <name evidence="3" type="ORF">J0A66_03380</name>
</gene>
<comment type="caution">
    <text evidence="3">The sequence shown here is derived from an EMBL/GenBank/DDBJ whole genome shotgun (WGS) entry which is preliminary data.</text>
</comment>
<comment type="subcellular location">
    <subcellularLocation>
        <location evidence="1">Cell inner membrane</location>
        <topology evidence="1">Multi-pass membrane protein</topology>
    </subcellularLocation>
</comment>
<dbReference type="Proteomes" id="UP000664654">
    <property type="component" value="Unassembled WGS sequence"/>
</dbReference>
<evidence type="ECO:0000256" key="1">
    <source>
        <dbReference type="PIRNR" id="PIRNR016789"/>
    </source>
</evidence>
<evidence type="ECO:0000313" key="4">
    <source>
        <dbReference type="Proteomes" id="UP000664654"/>
    </source>
</evidence>
<name>A0A939DL20_9ALTE</name>
<dbReference type="PANTHER" id="PTHR35813">
    <property type="entry name" value="INNER MEMBRANE PROTEIN YBAN"/>
    <property type="match status" value="1"/>
</dbReference>
<accession>A0A939DL20</accession>
<dbReference type="Pfam" id="PF04304">
    <property type="entry name" value="DUF454"/>
    <property type="match status" value="1"/>
</dbReference>
<protein>
    <recommendedName>
        <fullName evidence="1">Inner membrane protein</fullName>
    </recommendedName>
</protein>
<keyword evidence="4" id="KW-1185">Reference proteome</keyword>
<keyword evidence="2" id="KW-0812">Transmembrane</keyword>
<keyword evidence="1" id="KW-0997">Cell inner membrane</keyword>
<proteinExistence type="predicted"/>
<keyword evidence="1" id="KW-1003">Cell membrane</keyword>
<keyword evidence="2" id="KW-1133">Transmembrane helix</keyword>
<evidence type="ECO:0000313" key="3">
    <source>
        <dbReference type="EMBL" id="MBN7824262.1"/>
    </source>
</evidence>
<dbReference type="InterPro" id="IPR007401">
    <property type="entry name" value="DUF454"/>
</dbReference>
<dbReference type="PANTHER" id="PTHR35813:SF1">
    <property type="entry name" value="INNER MEMBRANE PROTEIN YBAN"/>
    <property type="match status" value="1"/>
</dbReference>
<sequence length="125" mass="14258">MIWITTLLWRFLAATSLIIGLIGLVVPGLPTVVFVLLSAWFAGKGWPRLEAWLLEHPRYGPGIHDWRREGAIPRRAKYLASLMMTISLVTVWISSASLWLQLSLTFILPGVALWLWKRPENSHRS</sequence>
<feature type="transmembrane region" description="Helical" evidence="2">
    <location>
        <begin position="12"/>
        <end position="42"/>
    </location>
</feature>
<dbReference type="RefSeq" id="WP_206572386.1">
    <property type="nucleotide sequence ID" value="NZ_JAFKCV010000002.1"/>
</dbReference>
<organism evidence="3 4">
    <name type="scientific">Bowmanella dokdonensis</name>
    <dbReference type="NCBI Taxonomy" id="751969"/>
    <lineage>
        <taxon>Bacteria</taxon>
        <taxon>Pseudomonadati</taxon>
        <taxon>Pseudomonadota</taxon>
        <taxon>Gammaproteobacteria</taxon>
        <taxon>Alteromonadales</taxon>
        <taxon>Alteromonadaceae</taxon>
        <taxon>Bowmanella</taxon>
    </lineage>
</organism>
<dbReference type="GO" id="GO:0005886">
    <property type="term" value="C:plasma membrane"/>
    <property type="evidence" value="ECO:0007669"/>
    <property type="project" value="UniProtKB-SubCell"/>
</dbReference>
<keyword evidence="1 2" id="KW-0472">Membrane</keyword>